<feature type="chain" id="PRO_5029663345" description="Kazal-like domain-containing protein" evidence="5">
    <location>
        <begin position="22"/>
        <end position="203"/>
    </location>
</feature>
<dbReference type="Gene3D" id="3.30.60.30">
    <property type="match status" value="2"/>
</dbReference>
<dbReference type="Pfam" id="PF07648">
    <property type="entry name" value="Kazal_2"/>
    <property type="match status" value="1"/>
</dbReference>
<dbReference type="Proteomes" id="UP000007110">
    <property type="component" value="Unassembled WGS sequence"/>
</dbReference>
<evidence type="ECO:0000256" key="3">
    <source>
        <dbReference type="ARBA" id="ARBA00023180"/>
    </source>
</evidence>
<dbReference type="InParanoid" id="A0A7M7SSS0"/>
<reference evidence="7" key="2">
    <citation type="submission" date="2021-01" db="UniProtKB">
        <authorList>
            <consortium name="EnsemblMetazoa"/>
        </authorList>
    </citation>
    <scope>IDENTIFICATION</scope>
</reference>
<keyword evidence="3" id="KW-0325">Glycoprotein</keyword>
<organism evidence="7 8">
    <name type="scientific">Strongylocentrotus purpuratus</name>
    <name type="common">Purple sea urchin</name>
    <dbReference type="NCBI Taxonomy" id="7668"/>
    <lineage>
        <taxon>Eukaryota</taxon>
        <taxon>Metazoa</taxon>
        <taxon>Echinodermata</taxon>
        <taxon>Eleutherozoa</taxon>
        <taxon>Echinozoa</taxon>
        <taxon>Echinoidea</taxon>
        <taxon>Euechinoidea</taxon>
        <taxon>Echinacea</taxon>
        <taxon>Camarodonta</taxon>
        <taxon>Echinidea</taxon>
        <taxon>Strongylocentrotidae</taxon>
        <taxon>Strongylocentrotus</taxon>
    </lineage>
</organism>
<evidence type="ECO:0000313" key="7">
    <source>
        <dbReference type="EnsemblMetazoa" id="XP_030828466"/>
    </source>
</evidence>
<accession>A0A7M7SSS0</accession>
<dbReference type="PANTHER" id="PTHR13866:SF29">
    <property type="entry name" value="FOLLISTATIN"/>
    <property type="match status" value="1"/>
</dbReference>
<evidence type="ECO:0000256" key="1">
    <source>
        <dbReference type="ARBA" id="ARBA00022729"/>
    </source>
</evidence>
<dbReference type="SMART" id="SM00280">
    <property type="entry name" value="KAZAL"/>
    <property type="match status" value="2"/>
</dbReference>
<protein>
    <recommendedName>
        <fullName evidence="6">Kazal-like domain-containing protein</fullName>
    </recommendedName>
</protein>
<evidence type="ECO:0000256" key="5">
    <source>
        <dbReference type="SAM" id="SignalP"/>
    </source>
</evidence>
<sequence length="203" mass="22250">MKGSSLYVFILLACIILHGNADDSSEGQGTDESSEEQVPVQDRNCPRYCQQNPSRSLTVCGSNDQTYRSACFFRQHACAVGATGYWYIAYVGACMRRQPVTPKRVPTTRRRPITAGVTQAPITTRKTTTRRTTTTTTTTAAPVVTTPIPCPPTCELVLEPVCTTVGTYQNECTFNWVRCQGIISPTESILYRGYCLDTSTAGP</sequence>
<name>A0A7M7SSS0_STRPU</name>
<feature type="signal peptide" evidence="5">
    <location>
        <begin position="1"/>
        <end position="21"/>
    </location>
</feature>
<evidence type="ECO:0000313" key="8">
    <source>
        <dbReference type="Proteomes" id="UP000007110"/>
    </source>
</evidence>
<evidence type="ECO:0000256" key="4">
    <source>
        <dbReference type="SAM" id="MobiDB-lite"/>
    </source>
</evidence>
<dbReference type="OrthoDB" id="10568634at2759"/>
<feature type="region of interest" description="Disordered" evidence="4">
    <location>
        <begin position="23"/>
        <end position="45"/>
    </location>
</feature>
<dbReference type="AlphaFoldDB" id="A0A7M7SSS0"/>
<dbReference type="GeneID" id="100891265"/>
<dbReference type="PANTHER" id="PTHR13866">
    <property type="entry name" value="SPARC OSTEONECTIN"/>
    <property type="match status" value="1"/>
</dbReference>
<reference evidence="8" key="1">
    <citation type="submission" date="2015-02" db="EMBL/GenBank/DDBJ databases">
        <title>Genome sequencing for Strongylocentrotus purpuratus.</title>
        <authorList>
            <person name="Murali S."/>
            <person name="Liu Y."/>
            <person name="Vee V."/>
            <person name="English A."/>
            <person name="Wang M."/>
            <person name="Skinner E."/>
            <person name="Han Y."/>
            <person name="Muzny D.M."/>
            <person name="Worley K.C."/>
            <person name="Gibbs R.A."/>
        </authorList>
    </citation>
    <scope>NUCLEOTIDE SEQUENCE</scope>
</reference>
<keyword evidence="8" id="KW-1185">Reference proteome</keyword>
<dbReference type="PROSITE" id="PS51465">
    <property type="entry name" value="KAZAL_2"/>
    <property type="match status" value="1"/>
</dbReference>
<dbReference type="OMA" id="FRQHACA"/>
<dbReference type="SUPFAM" id="SSF100895">
    <property type="entry name" value="Kazal-type serine protease inhibitors"/>
    <property type="match status" value="2"/>
</dbReference>
<evidence type="ECO:0000256" key="2">
    <source>
        <dbReference type="ARBA" id="ARBA00023157"/>
    </source>
</evidence>
<evidence type="ECO:0000259" key="6">
    <source>
        <dbReference type="PROSITE" id="PS51465"/>
    </source>
</evidence>
<dbReference type="KEGG" id="spu:100891265"/>
<proteinExistence type="predicted"/>
<feature type="domain" description="Kazal-like" evidence="6">
    <location>
        <begin position="39"/>
        <end position="96"/>
    </location>
</feature>
<dbReference type="CDD" id="cd00104">
    <property type="entry name" value="KAZAL_FS"/>
    <property type="match status" value="1"/>
</dbReference>
<dbReference type="InterPro" id="IPR036058">
    <property type="entry name" value="Kazal_dom_sf"/>
</dbReference>
<keyword evidence="1 5" id="KW-0732">Signal</keyword>
<dbReference type="EnsemblMetazoa" id="XM_030972606">
    <property type="protein sequence ID" value="XP_030828466"/>
    <property type="gene ID" value="LOC100891265"/>
</dbReference>
<dbReference type="InterPro" id="IPR002350">
    <property type="entry name" value="Kazal_dom"/>
</dbReference>
<keyword evidence="2" id="KW-1015">Disulfide bond</keyword>
<dbReference type="RefSeq" id="XP_030828466.1">
    <property type="nucleotide sequence ID" value="XM_030972606.1"/>
</dbReference>